<proteinExistence type="predicted"/>
<sequence>MFALLSLIEAISIFYLFIFDLQSQLQTEKVKTFLSFFCIFVNLKSIQRFDNLVYTVLFKDLILINDAKIIELTNDIQQVKSVSKVKLSDKRMKKSKNEFIIRY</sequence>
<reference evidence="1 2" key="1">
    <citation type="journal article" date="2013" name="Curr. Biol.">
        <title>The Genome of the Foraminiferan Reticulomyxa filosa.</title>
        <authorList>
            <person name="Glockner G."/>
            <person name="Hulsmann N."/>
            <person name="Schleicher M."/>
            <person name="Noegel A.A."/>
            <person name="Eichinger L."/>
            <person name="Gallinger C."/>
            <person name="Pawlowski J."/>
            <person name="Sierra R."/>
            <person name="Euteneuer U."/>
            <person name="Pillet L."/>
            <person name="Moustafa A."/>
            <person name="Platzer M."/>
            <person name="Groth M."/>
            <person name="Szafranski K."/>
            <person name="Schliwa M."/>
        </authorList>
    </citation>
    <scope>NUCLEOTIDE SEQUENCE [LARGE SCALE GENOMIC DNA]</scope>
</reference>
<dbReference type="Proteomes" id="UP000023152">
    <property type="component" value="Unassembled WGS sequence"/>
</dbReference>
<name>X6MEL2_RETFI</name>
<evidence type="ECO:0000313" key="2">
    <source>
        <dbReference type="Proteomes" id="UP000023152"/>
    </source>
</evidence>
<comment type="caution">
    <text evidence="1">The sequence shown here is derived from an EMBL/GenBank/DDBJ whole genome shotgun (WGS) entry which is preliminary data.</text>
</comment>
<evidence type="ECO:0000313" key="1">
    <source>
        <dbReference type="EMBL" id="ETO12334.1"/>
    </source>
</evidence>
<dbReference type="EMBL" id="ASPP01021513">
    <property type="protein sequence ID" value="ETO12334.1"/>
    <property type="molecule type" value="Genomic_DNA"/>
</dbReference>
<dbReference type="AlphaFoldDB" id="X6MEL2"/>
<gene>
    <name evidence="1" type="ORF">RFI_25043</name>
</gene>
<organism evidence="1 2">
    <name type="scientific">Reticulomyxa filosa</name>
    <dbReference type="NCBI Taxonomy" id="46433"/>
    <lineage>
        <taxon>Eukaryota</taxon>
        <taxon>Sar</taxon>
        <taxon>Rhizaria</taxon>
        <taxon>Retaria</taxon>
        <taxon>Foraminifera</taxon>
        <taxon>Monothalamids</taxon>
        <taxon>Reticulomyxidae</taxon>
        <taxon>Reticulomyxa</taxon>
    </lineage>
</organism>
<protein>
    <submittedName>
        <fullName evidence="1">Uncharacterized protein</fullName>
    </submittedName>
</protein>
<keyword evidence="2" id="KW-1185">Reference proteome</keyword>
<accession>X6MEL2</accession>